<gene>
    <name evidence="2" type="ORF">PoB_003487100</name>
</gene>
<keyword evidence="3" id="KW-1185">Reference proteome</keyword>
<feature type="region of interest" description="Disordered" evidence="1">
    <location>
        <begin position="50"/>
        <end position="86"/>
    </location>
</feature>
<organism evidence="2 3">
    <name type="scientific">Plakobranchus ocellatus</name>
    <dbReference type="NCBI Taxonomy" id="259542"/>
    <lineage>
        <taxon>Eukaryota</taxon>
        <taxon>Metazoa</taxon>
        <taxon>Spiralia</taxon>
        <taxon>Lophotrochozoa</taxon>
        <taxon>Mollusca</taxon>
        <taxon>Gastropoda</taxon>
        <taxon>Heterobranchia</taxon>
        <taxon>Euthyneura</taxon>
        <taxon>Panpulmonata</taxon>
        <taxon>Sacoglossa</taxon>
        <taxon>Placobranchoidea</taxon>
        <taxon>Plakobranchidae</taxon>
        <taxon>Plakobranchus</taxon>
    </lineage>
</organism>
<dbReference type="AlphaFoldDB" id="A0AAV4AB24"/>
<protein>
    <submittedName>
        <fullName evidence="2">Uncharacterized protein</fullName>
    </submittedName>
</protein>
<name>A0AAV4AB24_9GAST</name>
<evidence type="ECO:0000256" key="1">
    <source>
        <dbReference type="SAM" id="MobiDB-lite"/>
    </source>
</evidence>
<dbReference type="EMBL" id="BLXT01003952">
    <property type="protein sequence ID" value="GFO08366.1"/>
    <property type="molecule type" value="Genomic_DNA"/>
</dbReference>
<evidence type="ECO:0000313" key="2">
    <source>
        <dbReference type="EMBL" id="GFO08366.1"/>
    </source>
</evidence>
<evidence type="ECO:0000313" key="3">
    <source>
        <dbReference type="Proteomes" id="UP000735302"/>
    </source>
</evidence>
<dbReference type="Proteomes" id="UP000735302">
    <property type="component" value="Unassembled WGS sequence"/>
</dbReference>
<proteinExistence type="predicted"/>
<sequence length="86" mass="9135">MGTRSGTYTSHTFFKLMDRKDETCPLALIGLPLEIIAKCGRKYALEYSVGSSPGDTGNGGDGWWPDGPTSRERGPVGEQIAASIAS</sequence>
<comment type="caution">
    <text evidence="2">The sequence shown here is derived from an EMBL/GenBank/DDBJ whole genome shotgun (WGS) entry which is preliminary data.</text>
</comment>
<accession>A0AAV4AB24</accession>
<reference evidence="2 3" key="1">
    <citation type="journal article" date="2021" name="Elife">
        <title>Chloroplast acquisition without the gene transfer in kleptoplastic sea slugs, Plakobranchus ocellatus.</title>
        <authorList>
            <person name="Maeda T."/>
            <person name="Takahashi S."/>
            <person name="Yoshida T."/>
            <person name="Shimamura S."/>
            <person name="Takaki Y."/>
            <person name="Nagai Y."/>
            <person name="Toyoda A."/>
            <person name="Suzuki Y."/>
            <person name="Arimoto A."/>
            <person name="Ishii H."/>
            <person name="Satoh N."/>
            <person name="Nishiyama T."/>
            <person name="Hasebe M."/>
            <person name="Maruyama T."/>
            <person name="Minagawa J."/>
            <person name="Obokata J."/>
            <person name="Shigenobu S."/>
        </authorList>
    </citation>
    <scope>NUCLEOTIDE SEQUENCE [LARGE SCALE GENOMIC DNA]</scope>
</reference>